<feature type="region of interest" description="Disordered" evidence="1">
    <location>
        <begin position="1"/>
        <end position="128"/>
    </location>
</feature>
<gene>
    <name evidence="2" type="ORF">FQU76_13675</name>
</gene>
<feature type="compositionally biased region" description="Low complexity" evidence="1">
    <location>
        <begin position="29"/>
        <end position="52"/>
    </location>
</feature>
<name>A0A5B8JHX5_9ACTN</name>
<dbReference type="RefSeq" id="WP_146480738.1">
    <property type="nucleotide sequence ID" value="NZ_CP042266.1"/>
</dbReference>
<evidence type="ECO:0000313" key="2">
    <source>
        <dbReference type="EMBL" id="QDY77400.1"/>
    </source>
</evidence>
<evidence type="ECO:0000313" key="3">
    <source>
        <dbReference type="Proteomes" id="UP000320580"/>
    </source>
</evidence>
<accession>A0A5B8JHX5</accession>
<reference evidence="2 3" key="1">
    <citation type="submission" date="2019-07" db="EMBL/GenBank/DDBJ databases">
        <authorList>
            <person name="Zhu P."/>
        </authorList>
    </citation>
    <scope>NUCLEOTIDE SEQUENCE [LARGE SCALE GENOMIC DNA]</scope>
    <source>
        <strain evidence="2 3">SSL-25</strain>
    </source>
</reference>
<proteinExistence type="predicted"/>
<dbReference type="EMBL" id="CP042266">
    <property type="protein sequence ID" value="QDY77400.1"/>
    <property type="molecule type" value="Genomic_DNA"/>
</dbReference>
<feature type="compositionally biased region" description="Pro residues" evidence="1">
    <location>
        <begin position="1"/>
        <end position="15"/>
    </location>
</feature>
<dbReference type="KEGG" id="sqz:FQU76_13675"/>
<dbReference type="Proteomes" id="UP000320580">
    <property type="component" value="Chromosome"/>
</dbReference>
<feature type="compositionally biased region" description="Low complexity" evidence="1">
    <location>
        <begin position="190"/>
        <end position="203"/>
    </location>
</feature>
<feature type="compositionally biased region" description="Low complexity" evidence="1">
    <location>
        <begin position="79"/>
        <end position="98"/>
    </location>
</feature>
<feature type="region of interest" description="Disordered" evidence="1">
    <location>
        <begin position="152"/>
        <end position="205"/>
    </location>
</feature>
<feature type="compositionally biased region" description="Low complexity" evidence="1">
    <location>
        <begin position="164"/>
        <end position="180"/>
    </location>
</feature>
<dbReference type="OrthoDB" id="4333093at2"/>
<protein>
    <submittedName>
        <fullName evidence="2">Uncharacterized protein</fullName>
    </submittedName>
</protein>
<evidence type="ECO:0000256" key="1">
    <source>
        <dbReference type="SAM" id="MobiDB-lite"/>
    </source>
</evidence>
<keyword evidence="3" id="KW-1185">Reference proteome</keyword>
<organism evidence="2 3">
    <name type="scientific">Streptomyces qinzhouensis</name>
    <dbReference type="NCBI Taxonomy" id="2599401"/>
    <lineage>
        <taxon>Bacteria</taxon>
        <taxon>Bacillati</taxon>
        <taxon>Actinomycetota</taxon>
        <taxon>Actinomycetes</taxon>
        <taxon>Kitasatosporales</taxon>
        <taxon>Streptomycetaceae</taxon>
        <taxon>Streptomyces</taxon>
    </lineage>
</organism>
<dbReference type="AlphaFoldDB" id="A0A5B8JHX5"/>
<sequence>MSTPPPPHPQSPEPNPQGGYGQPGPGPYGDPYAQQPTQQPYHDPYGGQQYPPQGQPGYGAPPPPPGYGPDPQQQPQPGYPAGQPYGYPPQGNEIPQGPAFGGPPPGAQGPGGWGAPQPPKPPKPRRPGRAILIGTVVVAGLLVLSWLGNSVFSGDGEKDDKGSESSTSSTGGSGTNPDTGTDTDTDTDTGTDTGTDPNTDSDGFPVARYKLVLPPTLVAQKYKFTDDLSELGEKAVQARDPLVKNPKALVGQYSAVGGPQNGGLVVSGLYAQIKQPDISRKAMLRGSASEQNSRLAVPPRDFKPAGSDTTISCQVIVATSAGTKVTMPVCAWVDDNTGATVGLIDGKSTTIRPEAVDLAKAAETTAKVRTEMRKPIG</sequence>
<feature type="compositionally biased region" description="Pro residues" evidence="1">
    <location>
        <begin position="59"/>
        <end position="78"/>
    </location>
</feature>